<organism evidence="5 6">
    <name type="scientific">Moorena producens (strain JHB)</name>
    <dbReference type="NCBI Taxonomy" id="1454205"/>
    <lineage>
        <taxon>Bacteria</taxon>
        <taxon>Bacillati</taxon>
        <taxon>Cyanobacteriota</taxon>
        <taxon>Cyanophyceae</taxon>
        <taxon>Coleofasciculales</taxon>
        <taxon>Coleofasciculaceae</taxon>
        <taxon>Moorena</taxon>
    </lineage>
</organism>
<feature type="domain" description="AMP-dependent synthetase/ligase" evidence="2">
    <location>
        <begin position="14"/>
        <end position="382"/>
    </location>
</feature>
<proteinExistence type="predicted"/>
<dbReference type="AlphaFoldDB" id="A0A1D9GAK5"/>
<feature type="compositionally biased region" description="Low complexity" evidence="1">
    <location>
        <begin position="532"/>
        <end position="562"/>
    </location>
</feature>
<dbReference type="PANTHER" id="PTHR45527">
    <property type="entry name" value="NONRIBOSOMAL PEPTIDE SYNTHETASE"/>
    <property type="match status" value="1"/>
</dbReference>
<dbReference type="InterPro" id="IPR045851">
    <property type="entry name" value="AMP-bd_C_sf"/>
</dbReference>
<feature type="region of interest" description="Disordered" evidence="1">
    <location>
        <begin position="526"/>
        <end position="571"/>
    </location>
</feature>
<sequence>MNKIPEIPYLKIVEQTQQTPDAIAVLHKETKLTYAQLHHLSNQVANYLRSQGVTRNTLVGIMTERGPMMLIGILGIVKAGGAYVPLDPSYPAERIRYILGHAEISTLVTEYQVTEKLLESLDQTLPLQTLMFLDEGEPLSQVNHLTQVNRNIWSRCSDQDLSAINDPDDLMTVLYTSGSTGRPKGVMLNHRGYMNRLEWMQKAFQLTPGDRVAQKTSFCFDISVWELFWTLMEGATICPVEREIVLNPWEFAQWMKDIGITIMHFVPSLFGEFISALEKESWTFPDLRWLIFSGEALPLSFIQNWIDKYGMDTGLANLYGPTEASIDVTAHIITERPEETIPIGKAIDNVYLRILDDQMQPVAPGELGALWIGGVQLAKGYLKDSDRTAKAFRPNPFPEIPGETLYLTGDLAKELPDGTIEYHGRMDNQVKIRGFRVELGEIESVLNTHPEVREAAVLAIDFGAGRKRLVAWLSGNKVDNPQIKQHLSQKLPHYMIPQRIQWLPSLPKNHNGKLDRKALQALIKGNRPQPQPQLQPQAQSQAQPQSQSQLRSQAQPQPQLQPTSKTENFNQYLPLGPAQNWLVTYFEPPYQWTGYTRFRYHQPLNLDTFNQAFKVMVTRHPALATVFVQNNGQWQQQVMNPPQPPTLVFYDGSQLTEAQREHYIRTKIKQISQTLQIDEFPLLANIVVKVNESCYDITTIIHHMIADMFSGPVLFKEFWFVYNQMLAGGNVSFENPSPLSYTDYIDLLLAEDKRGAKPSHVEYWKSQFPSEDYTFGIPLDYGLGLNLEDSAKSEHFTLTTSQTQTLLREAKQHYGCNVYTLLLAPLYQLMARWSKKSWVVVSHRSHGRDLGNNQMFWESIGNFAVNFPVGIEVEQNQAWQQTIKQIKDQFNGLPMNGVTFDWISDQLPSYMYPDANLTPVRANYLGNRSVPAFEGFEFIQEERDRRLSPPGQKRTTLLEFFFSIVDGTVHVGIEYSRNFHNAGTIRQLGQGYLGLIDDMIARINRQALNLDATRV</sequence>
<dbReference type="InterPro" id="IPR001242">
    <property type="entry name" value="Condensation_dom"/>
</dbReference>
<dbReference type="InterPro" id="IPR025110">
    <property type="entry name" value="AMP-bd_C"/>
</dbReference>
<dbReference type="NCBIfam" id="TIGR01733">
    <property type="entry name" value="AA-adenyl-dom"/>
    <property type="match status" value="1"/>
</dbReference>
<protein>
    <submittedName>
        <fullName evidence="5">Amino acid adenylation domain-containing protein</fullName>
    </submittedName>
</protein>
<evidence type="ECO:0000313" key="5">
    <source>
        <dbReference type="EMBL" id="AOY84657.1"/>
    </source>
</evidence>
<dbReference type="Gene3D" id="3.30.559.30">
    <property type="entry name" value="Nonribosomal peptide synthetase, condensation domain"/>
    <property type="match status" value="1"/>
</dbReference>
<dbReference type="Gene3D" id="2.30.38.10">
    <property type="entry name" value="Luciferase, Domain 3"/>
    <property type="match status" value="1"/>
</dbReference>
<dbReference type="GO" id="GO:0031177">
    <property type="term" value="F:phosphopantetheine binding"/>
    <property type="evidence" value="ECO:0007669"/>
    <property type="project" value="TreeGrafter"/>
</dbReference>
<dbReference type="GO" id="GO:0008610">
    <property type="term" value="P:lipid biosynthetic process"/>
    <property type="evidence" value="ECO:0007669"/>
    <property type="project" value="UniProtKB-ARBA"/>
</dbReference>
<dbReference type="Pfam" id="PF00668">
    <property type="entry name" value="Condensation"/>
    <property type="match status" value="1"/>
</dbReference>
<evidence type="ECO:0000313" key="6">
    <source>
        <dbReference type="Proteomes" id="UP000176944"/>
    </source>
</evidence>
<feature type="domain" description="AMP-binding enzyme C-terminal" evidence="4">
    <location>
        <begin position="441"/>
        <end position="513"/>
    </location>
</feature>
<reference evidence="6" key="1">
    <citation type="submission" date="2016-10" db="EMBL/GenBank/DDBJ databases">
        <title>Comparative genomics uncovers the prolific and rare metabolic potential of the cyanobacterial genus Moorea.</title>
        <authorList>
            <person name="Leao T."/>
            <person name="Castelao G."/>
            <person name="Korobeynikov A."/>
            <person name="Monroe E.A."/>
            <person name="Podell S."/>
            <person name="Glukhov E."/>
            <person name="Allen E."/>
            <person name="Gerwick W.H."/>
            <person name="Gerwick L."/>
        </authorList>
    </citation>
    <scope>NUCLEOTIDE SEQUENCE [LARGE SCALE GENOMIC DNA]</scope>
    <source>
        <strain evidence="6">JHB</strain>
    </source>
</reference>
<evidence type="ECO:0000256" key="1">
    <source>
        <dbReference type="SAM" id="MobiDB-lite"/>
    </source>
</evidence>
<dbReference type="PANTHER" id="PTHR45527:SF1">
    <property type="entry name" value="FATTY ACID SYNTHASE"/>
    <property type="match status" value="1"/>
</dbReference>
<dbReference type="GO" id="GO:0043041">
    <property type="term" value="P:amino acid activation for nonribosomal peptide biosynthetic process"/>
    <property type="evidence" value="ECO:0007669"/>
    <property type="project" value="TreeGrafter"/>
</dbReference>
<dbReference type="InterPro" id="IPR020845">
    <property type="entry name" value="AMP-binding_CS"/>
</dbReference>
<dbReference type="Gene3D" id="3.40.50.980">
    <property type="match status" value="2"/>
</dbReference>
<dbReference type="PROSITE" id="PS00455">
    <property type="entry name" value="AMP_BINDING"/>
    <property type="match status" value="1"/>
</dbReference>
<dbReference type="Proteomes" id="UP000176944">
    <property type="component" value="Chromosome"/>
</dbReference>
<dbReference type="SUPFAM" id="SSF56801">
    <property type="entry name" value="Acetyl-CoA synthetase-like"/>
    <property type="match status" value="1"/>
</dbReference>
<dbReference type="CDD" id="cd05930">
    <property type="entry name" value="A_NRPS"/>
    <property type="match status" value="1"/>
</dbReference>
<dbReference type="Gene3D" id="3.30.300.30">
    <property type="match status" value="1"/>
</dbReference>
<dbReference type="FunFam" id="3.40.50.12780:FF:000012">
    <property type="entry name" value="Non-ribosomal peptide synthetase"/>
    <property type="match status" value="1"/>
</dbReference>
<accession>A0A1D9GAK5</accession>
<dbReference type="GO" id="GO:0044550">
    <property type="term" value="P:secondary metabolite biosynthetic process"/>
    <property type="evidence" value="ECO:0007669"/>
    <property type="project" value="TreeGrafter"/>
</dbReference>
<dbReference type="SUPFAM" id="SSF52777">
    <property type="entry name" value="CoA-dependent acyltransferases"/>
    <property type="match status" value="2"/>
</dbReference>
<feature type="domain" description="Condensation" evidence="3">
    <location>
        <begin position="573"/>
        <end position="1005"/>
    </location>
</feature>
<dbReference type="InterPro" id="IPR010071">
    <property type="entry name" value="AA_adenyl_dom"/>
</dbReference>
<dbReference type="FunFam" id="3.40.50.980:FF:000001">
    <property type="entry name" value="Non-ribosomal peptide synthetase"/>
    <property type="match status" value="1"/>
</dbReference>
<dbReference type="GO" id="GO:0003824">
    <property type="term" value="F:catalytic activity"/>
    <property type="evidence" value="ECO:0007669"/>
    <property type="project" value="InterPro"/>
</dbReference>
<dbReference type="EMBL" id="CP017708">
    <property type="protein sequence ID" value="AOY84657.1"/>
    <property type="molecule type" value="Genomic_DNA"/>
</dbReference>
<evidence type="ECO:0000259" key="2">
    <source>
        <dbReference type="Pfam" id="PF00501"/>
    </source>
</evidence>
<dbReference type="GO" id="GO:0005737">
    <property type="term" value="C:cytoplasm"/>
    <property type="evidence" value="ECO:0007669"/>
    <property type="project" value="TreeGrafter"/>
</dbReference>
<dbReference type="InterPro" id="IPR000873">
    <property type="entry name" value="AMP-dep_synth/lig_dom"/>
</dbReference>
<gene>
    <name evidence="5" type="ORF">BJP36_13250</name>
</gene>
<evidence type="ECO:0000259" key="3">
    <source>
        <dbReference type="Pfam" id="PF00668"/>
    </source>
</evidence>
<dbReference type="Gene3D" id="3.30.559.10">
    <property type="entry name" value="Chloramphenicol acetyltransferase-like domain"/>
    <property type="match status" value="1"/>
</dbReference>
<dbReference type="Pfam" id="PF13193">
    <property type="entry name" value="AMP-binding_C"/>
    <property type="match status" value="1"/>
</dbReference>
<evidence type="ECO:0000259" key="4">
    <source>
        <dbReference type="Pfam" id="PF13193"/>
    </source>
</evidence>
<dbReference type="InterPro" id="IPR023213">
    <property type="entry name" value="CAT-like_dom_sf"/>
</dbReference>
<dbReference type="Pfam" id="PF00501">
    <property type="entry name" value="AMP-binding"/>
    <property type="match status" value="1"/>
</dbReference>
<name>A0A1D9GAK5_MOOP1</name>